<feature type="non-terminal residue" evidence="1">
    <location>
        <position position="43"/>
    </location>
</feature>
<name>A0AB73AC72_ENTFC</name>
<organism evidence="1 2">
    <name type="scientific">Enterococcus faecium SD2A-2</name>
    <dbReference type="NCBI Taxonomy" id="1244154"/>
    <lineage>
        <taxon>Bacteria</taxon>
        <taxon>Bacillati</taxon>
        <taxon>Bacillota</taxon>
        <taxon>Bacilli</taxon>
        <taxon>Lactobacillales</taxon>
        <taxon>Enterococcaceae</taxon>
        <taxon>Enterococcus</taxon>
    </lineage>
</organism>
<gene>
    <name evidence="1" type="ORF">D356_00927</name>
</gene>
<dbReference type="EMBL" id="ATIT01000066">
    <property type="protein sequence ID" value="EPI14098.1"/>
    <property type="molecule type" value="Genomic_DNA"/>
</dbReference>
<sequence>MRSLILSKKTSKKFLTNNKQQVMINELLKDFEKTKSKKLLKKS</sequence>
<reference evidence="1 2" key="1">
    <citation type="submission" date="2013-06" db="EMBL/GenBank/DDBJ databases">
        <authorList>
            <person name="Weinstock G."/>
            <person name="Sodergren E."/>
            <person name="Lobos E.A."/>
            <person name="Fulton L."/>
            <person name="Fulton R."/>
            <person name="Courtney L."/>
            <person name="Fronick C."/>
            <person name="O'Laughlin M."/>
            <person name="Godfrey J."/>
            <person name="Wilson R.M."/>
            <person name="Miner T."/>
            <person name="Farmer C."/>
            <person name="Delehaunty K."/>
            <person name="Cordes M."/>
            <person name="Minx P."/>
            <person name="Tomlinson C."/>
            <person name="Chen J."/>
            <person name="Wollam A."/>
            <person name="Pepin K.H."/>
            <person name="Bhonagiri V."/>
            <person name="Zhang X."/>
            <person name="Warren W."/>
            <person name="Mitreva M."/>
            <person name="Mardis E.R."/>
            <person name="Wilson R.K."/>
        </authorList>
    </citation>
    <scope>NUCLEOTIDE SEQUENCE [LARGE SCALE GENOMIC DNA]</scope>
    <source>
        <strain evidence="1 2">SD2A-2</strain>
    </source>
</reference>
<comment type="caution">
    <text evidence="1">The sequence shown here is derived from an EMBL/GenBank/DDBJ whole genome shotgun (WGS) entry which is preliminary data.</text>
</comment>
<dbReference type="Proteomes" id="UP000014622">
    <property type="component" value="Unassembled WGS sequence"/>
</dbReference>
<evidence type="ECO:0000313" key="1">
    <source>
        <dbReference type="EMBL" id="EPI14098.1"/>
    </source>
</evidence>
<evidence type="ECO:0000313" key="2">
    <source>
        <dbReference type="Proteomes" id="UP000014622"/>
    </source>
</evidence>
<proteinExistence type="predicted"/>
<accession>A0AB73AC72</accession>
<protein>
    <submittedName>
        <fullName evidence="1">Uncharacterized protein</fullName>
    </submittedName>
</protein>
<dbReference type="AlphaFoldDB" id="A0AB73AC72"/>